<dbReference type="SUPFAM" id="SSF48452">
    <property type="entry name" value="TPR-like"/>
    <property type="match status" value="1"/>
</dbReference>
<dbReference type="PROSITE" id="PS50005">
    <property type="entry name" value="TPR"/>
    <property type="match status" value="1"/>
</dbReference>
<comment type="caution">
    <text evidence="3">The sequence shown here is derived from an EMBL/GenBank/DDBJ whole genome shotgun (WGS) entry which is preliminary data.</text>
</comment>
<keyword evidence="2" id="KW-0732">Signal</keyword>
<evidence type="ECO:0000313" key="3">
    <source>
        <dbReference type="EMBL" id="OGG96303.1"/>
    </source>
</evidence>
<accession>A0A1F6GDW1</accession>
<feature type="signal peptide" evidence="2">
    <location>
        <begin position="1"/>
        <end position="20"/>
    </location>
</feature>
<dbReference type="AlphaFoldDB" id="A0A1F6GDW1"/>
<evidence type="ECO:0000256" key="2">
    <source>
        <dbReference type="SAM" id="SignalP"/>
    </source>
</evidence>
<protein>
    <submittedName>
        <fullName evidence="3">Uncharacterized protein</fullName>
    </submittedName>
</protein>
<dbReference type="Pfam" id="PF14559">
    <property type="entry name" value="TPR_19"/>
    <property type="match status" value="1"/>
</dbReference>
<sequence>MHSKLGLCFCFLLWTQVVHAMPVELNWETLGDRINLTFSWTDEAEVNAEVTDDQELLIRFSKGITLPALSQAMPVLRDWSDQINVSYDTFFLKLNPDLEVKTTPSRFGITVTLINPYRKDVPLDDAALGFKLVEVQFLLQRGRPLQAMELLNKLQRSNRRNPSVLMALAAAHLELGNWAEALFVADQAIELEPNNEGFRDFRRALLKVRGTEAYASARHLWTKRILVQDIGLIGFNWRFYDLAYLGAYHEWNDYLANSLRPLAPEVPAKTAGHIQRQVNFVGADLPFHLSAQFNWYYQEQIKGTGLDLKASDLFGETRLFLHQKEPYWGLAEGLLGETSRDETRLERLFRLGPQYELMAALSKRHYDVIGEQNLADTQAFDGYFYYSERNPYWLVDRTNAPSLARWEFYWTYEKPLDYTSSYDRFGSLFEQHLYIFRLLVQVKWSEVWSSQWYGGFAHNVLGGDALLFGLDQGYKPMKALDIHFGYNQYYDRLITEELYFQMRWPL</sequence>
<evidence type="ECO:0000313" key="4">
    <source>
        <dbReference type="Proteomes" id="UP000178449"/>
    </source>
</evidence>
<dbReference type="SMART" id="SM00028">
    <property type="entry name" value="TPR"/>
    <property type="match status" value="1"/>
</dbReference>
<name>A0A1F6GDW1_9PROT</name>
<dbReference type="Gene3D" id="1.25.40.10">
    <property type="entry name" value="Tetratricopeptide repeat domain"/>
    <property type="match status" value="1"/>
</dbReference>
<proteinExistence type="predicted"/>
<feature type="repeat" description="TPR" evidence="1">
    <location>
        <begin position="162"/>
        <end position="195"/>
    </location>
</feature>
<feature type="chain" id="PRO_5009524638" evidence="2">
    <location>
        <begin position="21"/>
        <end position="506"/>
    </location>
</feature>
<reference evidence="3 4" key="1">
    <citation type="journal article" date="2016" name="Nat. Commun.">
        <title>Thousands of microbial genomes shed light on interconnected biogeochemical processes in an aquifer system.</title>
        <authorList>
            <person name="Anantharaman K."/>
            <person name="Brown C.T."/>
            <person name="Hug L.A."/>
            <person name="Sharon I."/>
            <person name="Castelle C.J."/>
            <person name="Probst A.J."/>
            <person name="Thomas B.C."/>
            <person name="Singh A."/>
            <person name="Wilkins M.J."/>
            <person name="Karaoz U."/>
            <person name="Brodie E.L."/>
            <person name="Williams K.H."/>
            <person name="Hubbard S.S."/>
            <person name="Banfield J.F."/>
        </authorList>
    </citation>
    <scope>NUCLEOTIDE SEQUENCE [LARGE SCALE GENOMIC DNA]</scope>
</reference>
<dbReference type="InterPro" id="IPR019734">
    <property type="entry name" value="TPR_rpt"/>
</dbReference>
<organism evidence="3 4">
    <name type="scientific">Candidatus Lambdaproteobacteria bacterium RIFOXYD2_FULL_50_16</name>
    <dbReference type="NCBI Taxonomy" id="1817772"/>
    <lineage>
        <taxon>Bacteria</taxon>
        <taxon>Pseudomonadati</taxon>
        <taxon>Pseudomonadota</taxon>
        <taxon>Candidatus Lambdaproteobacteria</taxon>
    </lineage>
</organism>
<gene>
    <name evidence="3" type="ORF">A2527_02320</name>
</gene>
<keyword evidence="1" id="KW-0802">TPR repeat</keyword>
<dbReference type="Proteomes" id="UP000178449">
    <property type="component" value="Unassembled WGS sequence"/>
</dbReference>
<dbReference type="STRING" id="1817772.A2527_02320"/>
<evidence type="ECO:0000256" key="1">
    <source>
        <dbReference type="PROSITE-ProRule" id="PRU00339"/>
    </source>
</evidence>
<dbReference type="EMBL" id="MFNE01000016">
    <property type="protein sequence ID" value="OGG96303.1"/>
    <property type="molecule type" value="Genomic_DNA"/>
</dbReference>
<dbReference type="InterPro" id="IPR011990">
    <property type="entry name" value="TPR-like_helical_dom_sf"/>
</dbReference>